<gene>
    <name evidence="2" type="ORF">EpCFBP13511_11155</name>
</gene>
<dbReference type="AlphaFoldDB" id="A0A3Q8H786"/>
<organism evidence="2 3">
    <name type="scientific">Erwinia persicina</name>
    <dbReference type="NCBI Taxonomy" id="55211"/>
    <lineage>
        <taxon>Bacteria</taxon>
        <taxon>Pseudomonadati</taxon>
        <taxon>Pseudomonadota</taxon>
        <taxon>Gammaproteobacteria</taxon>
        <taxon>Enterobacterales</taxon>
        <taxon>Erwiniaceae</taxon>
        <taxon>Erwinia</taxon>
    </lineage>
</organism>
<keyword evidence="1" id="KW-0472">Membrane</keyword>
<proteinExistence type="predicted"/>
<keyword evidence="1" id="KW-1133">Transmembrane helix</keyword>
<comment type="caution">
    <text evidence="2">The sequence shown here is derived from an EMBL/GenBank/DDBJ whole genome shotgun (WGS) entry which is preliminary data.</text>
</comment>
<accession>A0A3Q8H786</accession>
<dbReference type="EMBL" id="QGAC01000009">
    <property type="protein sequence ID" value="TKJ90420.1"/>
    <property type="molecule type" value="Genomic_DNA"/>
</dbReference>
<reference evidence="2 3" key="1">
    <citation type="journal article" date="2019" name="Sci. Rep.">
        <title>Differences in resource use lead to coexistence of seed-transmitted microbial populations.</title>
        <authorList>
            <person name="Torres-Cortes G."/>
            <person name="Garcia B.J."/>
            <person name="Compant S."/>
            <person name="Rezki S."/>
            <person name="Jones P."/>
            <person name="Preveaux A."/>
            <person name="Briand M."/>
            <person name="Roulet A."/>
            <person name="Bouchez O."/>
            <person name="Jacobson D."/>
            <person name="Barret M."/>
        </authorList>
    </citation>
    <scope>NUCLEOTIDE SEQUENCE [LARGE SCALE GENOMIC DNA]</scope>
    <source>
        <strain evidence="2 3">CFBP13511</strain>
    </source>
</reference>
<sequence>MIMIIIVMRFQEYLRYRLGKHDIAHIASVFLSQLGCWLFFACNLPASAMPLFISSFLNRIF</sequence>
<evidence type="ECO:0000313" key="2">
    <source>
        <dbReference type="EMBL" id="TKJ90420.1"/>
    </source>
</evidence>
<evidence type="ECO:0000256" key="1">
    <source>
        <dbReference type="SAM" id="Phobius"/>
    </source>
</evidence>
<protein>
    <submittedName>
        <fullName evidence="2">Uncharacterized protein</fullName>
    </submittedName>
</protein>
<evidence type="ECO:0000313" key="3">
    <source>
        <dbReference type="Proteomes" id="UP000306393"/>
    </source>
</evidence>
<keyword evidence="1" id="KW-0812">Transmembrane</keyword>
<dbReference type="KEGG" id="epe:CI789_20045"/>
<feature type="transmembrane region" description="Helical" evidence="1">
    <location>
        <begin position="21"/>
        <end position="40"/>
    </location>
</feature>
<dbReference type="OrthoDB" id="9975973at2"/>
<name>A0A3Q8H786_9GAMM</name>
<dbReference type="Proteomes" id="UP000306393">
    <property type="component" value="Unassembled WGS sequence"/>
</dbReference>